<dbReference type="GO" id="GO:0016020">
    <property type="term" value="C:membrane"/>
    <property type="evidence" value="ECO:0007669"/>
    <property type="project" value="UniProtKB-SubCell"/>
</dbReference>
<dbReference type="EMBL" id="AP018150">
    <property type="protein sequence ID" value="BBE08651.1"/>
    <property type="molecule type" value="Genomic_DNA"/>
</dbReference>
<comment type="catalytic activity">
    <reaction evidence="5">
        <text>3-deoxy-alpha-D-manno-oct-2-ulosonate + CTP = CMP-3-deoxy-beta-D-manno-octulosonate + diphosphate</text>
        <dbReference type="Rhea" id="RHEA:23448"/>
        <dbReference type="ChEBI" id="CHEBI:33019"/>
        <dbReference type="ChEBI" id="CHEBI:37563"/>
        <dbReference type="ChEBI" id="CHEBI:85986"/>
        <dbReference type="ChEBI" id="CHEBI:85987"/>
        <dbReference type="EC" id="2.7.7.38"/>
    </reaction>
</comment>
<dbReference type="GO" id="GO:0009103">
    <property type="term" value="P:lipopolysaccharide biosynthetic process"/>
    <property type="evidence" value="ECO:0007669"/>
    <property type="project" value="UniProtKB-UniRule"/>
</dbReference>
<evidence type="ECO:0000256" key="2">
    <source>
        <dbReference type="ARBA" id="ARBA00022679"/>
    </source>
</evidence>
<gene>
    <name evidence="5" type="primary">kdsB</name>
    <name evidence="6" type="ORF">MCB1EB_0490</name>
</gene>
<dbReference type="Pfam" id="PF02348">
    <property type="entry name" value="CTP_transf_3"/>
    <property type="match status" value="1"/>
</dbReference>
<dbReference type="EC" id="2.7.7.38" evidence="5"/>
<dbReference type="InterPro" id="IPR003329">
    <property type="entry name" value="Cytidylyl_trans"/>
</dbReference>
<keyword evidence="4 5" id="KW-0448">Lipopolysaccharide biosynthesis</keyword>
<keyword evidence="5" id="KW-0963">Cytoplasm</keyword>
<dbReference type="NCBIfam" id="NF009905">
    <property type="entry name" value="PRK13368.1"/>
    <property type="match status" value="1"/>
</dbReference>
<organism evidence="6 7">
    <name type="scientific">Mycoavidus cysteinexigens</name>
    <dbReference type="NCBI Taxonomy" id="1553431"/>
    <lineage>
        <taxon>Bacteria</taxon>
        <taxon>Pseudomonadati</taxon>
        <taxon>Pseudomonadota</taxon>
        <taxon>Betaproteobacteria</taxon>
        <taxon>Burkholderiales</taxon>
        <taxon>Burkholderiaceae</taxon>
        <taxon>Mycoavidus</taxon>
    </lineage>
</organism>
<name>A0A2Z6ETD3_9BURK</name>
<dbReference type="GO" id="GO:0008690">
    <property type="term" value="F:3-deoxy-manno-octulosonate cytidylyltransferase activity"/>
    <property type="evidence" value="ECO:0007669"/>
    <property type="project" value="UniProtKB-UniRule"/>
</dbReference>
<evidence type="ECO:0000256" key="5">
    <source>
        <dbReference type="HAMAP-Rule" id="MF_00057"/>
    </source>
</evidence>
<comment type="pathway">
    <text evidence="5">Nucleotide-sugar biosynthesis; CMP-3-deoxy-D-manno-octulosonate biosynthesis; CMP-3-deoxy-D-manno-octulosonate from 3-deoxy-D-manno-octulosonate and CTP: step 1/1.</text>
</comment>
<dbReference type="KEGG" id="mcys:MCB1EB_0490"/>
<protein>
    <recommendedName>
        <fullName evidence="5">3-deoxy-manno-octulosonate cytidylyltransferase</fullName>
        <ecNumber evidence="5">2.7.7.38</ecNumber>
    </recommendedName>
    <alternativeName>
        <fullName evidence="5">CMP-2-keto-3-deoxyoctulosonic acid synthase</fullName>
        <shortName evidence="5">CKS</shortName>
        <shortName evidence="5">CMP-KDO synthase</shortName>
    </alternativeName>
</protein>
<dbReference type="NCBIfam" id="NF003952">
    <property type="entry name" value="PRK05450.1-5"/>
    <property type="match status" value="1"/>
</dbReference>
<dbReference type="GO" id="GO:0005829">
    <property type="term" value="C:cytosol"/>
    <property type="evidence" value="ECO:0007669"/>
    <property type="project" value="TreeGrafter"/>
</dbReference>
<accession>A0A2Z6ETD3</accession>
<dbReference type="Gene3D" id="3.90.550.10">
    <property type="entry name" value="Spore Coat Polysaccharide Biosynthesis Protein SpsA, Chain A"/>
    <property type="match status" value="1"/>
</dbReference>
<dbReference type="InterPro" id="IPR029044">
    <property type="entry name" value="Nucleotide-diphossugar_trans"/>
</dbReference>
<dbReference type="NCBIfam" id="TIGR00466">
    <property type="entry name" value="kdsB"/>
    <property type="match status" value="1"/>
</dbReference>
<keyword evidence="7" id="KW-1185">Reference proteome</keyword>
<evidence type="ECO:0000256" key="1">
    <source>
        <dbReference type="ARBA" id="ARBA00004370"/>
    </source>
</evidence>
<dbReference type="PANTHER" id="PTHR42866:SF2">
    <property type="entry name" value="3-DEOXY-MANNO-OCTULOSONATE CYTIDYLYLTRANSFERASE, MITOCHONDRIAL"/>
    <property type="match status" value="1"/>
</dbReference>
<evidence type="ECO:0000313" key="6">
    <source>
        <dbReference type="EMBL" id="BBE08651.1"/>
    </source>
</evidence>
<dbReference type="SUPFAM" id="SSF53448">
    <property type="entry name" value="Nucleotide-diphospho-sugar transferases"/>
    <property type="match status" value="1"/>
</dbReference>
<keyword evidence="3 5" id="KW-0548">Nucleotidyltransferase</keyword>
<dbReference type="Proteomes" id="UP000282597">
    <property type="component" value="Chromosome"/>
</dbReference>
<dbReference type="PANTHER" id="PTHR42866">
    <property type="entry name" value="3-DEOXY-MANNO-OCTULOSONATE CYTIDYLYLTRANSFERASE"/>
    <property type="match status" value="1"/>
</dbReference>
<dbReference type="GO" id="GO:0033468">
    <property type="term" value="P:CMP-keto-3-deoxy-D-manno-octulosonic acid biosynthetic process"/>
    <property type="evidence" value="ECO:0007669"/>
    <property type="project" value="UniProtKB-UniRule"/>
</dbReference>
<dbReference type="RefSeq" id="WP_045363154.1">
    <property type="nucleotide sequence ID" value="NZ_AP018150.1"/>
</dbReference>
<dbReference type="UniPathway" id="UPA00358">
    <property type="reaction ID" value="UER00476"/>
</dbReference>
<keyword evidence="2 5" id="KW-0808">Transferase</keyword>
<comment type="subcellular location">
    <subcellularLocation>
        <location evidence="5">Cytoplasm</location>
    </subcellularLocation>
    <subcellularLocation>
        <location evidence="1">Membrane</location>
    </subcellularLocation>
</comment>
<dbReference type="FunFam" id="3.90.550.10:FF:000011">
    <property type="entry name" value="3-deoxy-manno-octulosonate cytidylyltransferase"/>
    <property type="match status" value="1"/>
</dbReference>
<reference evidence="6 7" key="1">
    <citation type="journal article" date="2018" name="Microbes Environ.">
        <title>Comparative Genomic Insights into Endofungal Lifestyles of Two Bacterial Endosymbionts, Mycoavidus cysteinexigens and Burkholderia rhizoxinica.</title>
        <authorList>
            <person name="Sharmin D."/>
            <person name="Guo Y."/>
            <person name="Nishizawa T."/>
            <person name="Ohshima S."/>
            <person name="Sato Y."/>
            <person name="Takashima Y."/>
            <person name="Narisawa K."/>
            <person name="Ohta H."/>
        </authorList>
    </citation>
    <scope>NUCLEOTIDE SEQUENCE [LARGE SCALE GENOMIC DNA]</scope>
    <source>
        <strain evidence="6 7">B1-EB</strain>
    </source>
</reference>
<proteinExistence type="inferred from homology"/>
<dbReference type="AlphaFoldDB" id="A0A2Z6ETD3"/>
<dbReference type="InterPro" id="IPR004528">
    <property type="entry name" value="KdsB"/>
</dbReference>
<sequence>MNNIRFDVAIPARLQSTRLPEKALAHIDDKPMVIHVAHRAQKSGAQRTIIATDSARIVECAKQYNIEVILTAESHVCGTDRLAELATKLDWADDQIIVNVQGDEPLIDPTLIQELAAHLAAHPSCALASAAHPISSPEEIFNPNTVKVVINAKGHALYFSRAPIPWARDAWPDVMGENGFSASKAAYVSELPVYRHIGIYAYRADFLRRFATLTPSPLEKVEALEQLRALWHGESIAIYVTDKAPIAGVDTAADLERVRTLFKQGLPFA</sequence>
<evidence type="ECO:0000256" key="4">
    <source>
        <dbReference type="ARBA" id="ARBA00022985"/>
    </source>
</evidence>
<comment type="function">
    <text evidence="5">Activates KDO (a required 8-carbon sugar) for incorporation into bacterial lipopolysaccharide in Gram-negative bacteria.</text>
</comment>
<dbReference type="HAMAP" id="MF_00057">
    <property type="entry name" value="KdsB"/>
    <property type="match status" value="1"/>
</dbReference>
<dbReference type="CDD" id="cd02517">
    <property type="entry name" value="CMP-KDO-Synthetase"/>
    <property type="match status" value="1"/>
</dbReference>
<evidence type="ECO:0000313" key="7">
    <source>
        <dbReference type="Proteomes" id="UP000282597"/>
    </source>
</evidence>
<comment type="similarity">
    <text evidence="5">Belongs to the KdsB family.</text>
</comment>
<evidence type="ECO:0000256" key="3">
    <source>
        <dbReference type="ARBA" id="ARBA00022695"/>
    </source>
</evidence>